<dbReference type="HOGENOM" id="CLU_026500_0_0_3"/>
<organism evidence="10 11">
    <name type="scientific">Acaryochloris marina (strain MBIC 11017)</name>
    <dbReference type="NCBI Taxonomy" id="329726"/>
    <lineage>
        <taxon>Bacteria</taxon>
        <taxon>Bacillati</taxon>
        <taxon>Cyanobacteriota</taxon>
        <taxon>Cyanophyceae</taxon>
        <taxon>Acaryochloridales</taxon>
        <taxon>Acaryochloridaceae</taxon>
        <taxon>Acaryochloris</taxon>
    </lineage>
</organism>
<evidence type="ECO:0000256" key="2">
    <source>
        <dbReference type="ARBA" id="ARBA00022475"/>
    </source>
</evidence>
<evidence type="ECO:0000259" key="9">
    <source>
        <dbReference type="Pfam" id="PF13231"/>
    </source>
</evidence>
<feature type="transmembrane region" description="Helical" evidence="8">
    <location>
        <begin position="226"/>
        <end position="243"/>
    </location>
</feature>
<gene>
    <name evidence="10" type="ordered locus">AM1_1026</name>
</gene>
<evidence type="ECO:0000256" key="5">
    <source>
        <dbReference type="ARBA" id="ARBA00022692"/>
    </source>
</evidence>
<evidence type="ECO:0000256" key="6">
    <source>
        <dbReference type="ARBA" id="ARBA00022989"/>
    </source>
</evidence>
<dbReference type="STRING" id="329726.AM1_1026"/>
<keyword evidence="2" id="KW-1003">Cell membrane</keyword>
<evidence type="ECO:0000256" key="4">
    <source>
        <dbReference type="ARBA" id="ARBA00022679"/>
    </source>
</evidence>
<evidence type="ECO:0000256" key="7">
    <source>
        <dbReference type="ARBA" id="ARBA00023136"/>
    </source>
</evidence>
<keyword evidence="4" id="KW-0808">Transferase</keyword>
<dbReference type="EMBL" id="CP000828">
    <property type="protein sequence ID" value="ABW26066.1"/>
    <property type="molecule type" value="Genomic_DNA"/>
</dbReference>
<dbReference type="Pfam" id="PF13231">
    <property type="entry name" value="PMT_2"/>
    <property type="match status" value="1"/>
</dbReference>
<feature type="transmembrane region" description="Helical" evidence="8">
    <location>
        <begin position="482"/>
        <end position="499"/>
    </location>
</feature>
<sequence length="644" mass="72684">MPVIFLISAFILLYLIYRRDHDWRTAVLLSAVSWAVIATVIAEFLSLFSALALEGLLIAWIAINLGLGFWFVRQSHKASLQSQPEASNPSFTRFQKILLIGVLGIVLGTGLTALLSPPNNWDSMTYHLGRVIHWTQDQSVGHYPTHIPRQLYSGPGPAFAVVQLFILTGDWFLNLVQWLSMVFSLLGVSLITERLGGNLRSQLIAVVISATIPMGILQSSSTQTDYVVSLWLVCFVYFSLATIQNRIGWTYVPALGASLGLAILTKPTAYLYGFPFALWLLFVGVRYLRWKVWQPLGVSCGIIVLMNLGQYSRNLKVFDSLFGPTGQDSGSYSLSVLISNILRNLALHLSTPVRSINLITIRIVTALHQVIGLDPSDPSITSPPGQKFDMHSLVNHEDLAGNPQHLLLILLCIVVFVLFRKRLKTRDQRLWSTYLLCCLVGFLLFCFLVIWSPWRSRLHLPVFILLSPWVGMALSELFKQPIANAITAGFLAISFFWVLCNETRPLVINTKFVEERSIETIFNQSRTDRYFSSRPKLAKPFIATIDHLAGQSCNEIGLIITGDTWEYPLWKLGREQSKRPLRFEHLQVENPSSTLASQPPHQDFQACMVLTDKPGYLEQTELQLGDQRYRQTWEQGDIKIYSRS</sequence>
<dbReference type="InterPro" id="IPR050297">
    <property type="entry name" value="LipidA_mod_glycosyltrf_83"/>
</dbReference>
<feature type="transmembrane region" description="Helical" evidence="8">
    <location>
        <begin position="34"/>
        <end position="67"/>
    </location>
</feature>
<evidence type="ECO:0000313" key="10">
    <source>
        <dbReference type="EMBL" id="ABW26066.1"/>
    </source>
</evidence>
<keyword evidence="5 8" id="KW-0812">Transmembrane</keyword>
<dbReference type="Proteomes" id="UP000000268">
    <property type="component" value="Chromosome"/>
</dbReference>
<feature type="transmembrane region" description="Helical" evidence="8">
    <location>
        <begin position="270"/>
        <end position="288"/>
    </location>
</feature>
<protein>
    <recommendedName>
        <fullName evidence="9">Glycosyltransferase RgtA/B/C/D-like domain-containing protein</fullName>
    </recommendedName>
</protein>
<reference evidence="10 11" key="1">
    <citation type="journal article" date="2008" name="Proc. Natl. Acad. Sci. U.S.A.">
        <title>Niche adaptation and genome expansion in the chlorophyll d-producing cyanobacterium Acaryochloris marina.</title>
        <authorList>
            <person name="Swingley W.D."/>
            <person name="Chen M."/>
            <person name="Cheung P.C."/>
            <person name="Conrad A.L."/>
            <person name="Dejesa L.C."/>
            <person name="Hao J."/>
            <person name="Honchak B.M."/>
            <person name="Karbach L.E."/>
            <person name="Kurdoglu A."/>
            <person name="Lahiri S."/>
            <person name="Mastrian S.D."/>
            <person name="Miyashita H."/>
            <person name="Page L."/>
            <person name="Ramakrishna P."/>
            <person name="Satoh S."/>
            <person name="Sattley W.M."/>
            <person name="Shimada Y."/>
            <person name="Taylor H.L."/>
            <person name="Tomo T."/>
            <person name="Tsuchiya T."/>
            <person name="Wang Z.T."/>
            <person name="Raymond J."/>
            <person name="Mimuro M."/>
            <person name="Blankenship R.E."/>
            <person name="Touchman J.W."/>
        </authorList>
    </citation>
    <scope>NUCLEOTIDE SEQUENCE [LARGE SCALE GENOMIC DNA]</scope>
    <source>
        <strain evidence="11">MBIC 11017</strain>
    </source>
</reference>
<evidence type="ECO:0000256" key="8">
    <source>
        <dbReference type="SAM" id="Phobius"/>
    </source>
</evidence>
<evidence type="ECO:0000256" key="3">
    <source>
        <dbReference type="ARBA" id="ARBA00022676"/>
    </source>
</evidence>
<feature type="transmembrane region" description="Helical" evidence="8">
    <location>
        <begin position="171"/>
        <end position="191"/>
    </location>
</feature>
<feature type="transmembrane region" description="Helical" evidence="8">
    <location>
        <begin position="431"/>
        <end position="452"/>
    </location>
</feature>
<dbReference type="OrthoDB" id="9764517at2"/>
<feature type="transmembrane region" description="Helical" evidence="8">
    <location>
        <begin position="97"/>
        <end position="116"/>
    </location>
</feature>
<evidence type="ECO:0000256" key="1">
    <source>
        <dbReference type="ARBA" id="ARBA00004651"/>
    </source>
</evidence>
<dbReference type="AlphaFoldDB" id="B0C0U2"/>
<keyword evidence="7 8" id="KW-0472">Membrane</keyword>
<evidence type="ECO:0000313" key="11">
    <source>
        <dbReference type="Proteomes" id="UP000000268"/>
    </source>
</evidence>
<dbReference type="GO" id="GO:0016763">
    <property type="term" value="F:pentosyltransferase activity"/>
    <property type="evidence" value="ECO:0007669"/>
    <property type="project" value="TreeGrafter"/>
</dbReference>
<accession>B0C0U2</accession>
<dbReference type="KEGG" id="amr:AM1_1026"/>
<feature type="domain" description="Glycosyltransferase RgtA/B/C/D-like" evidence="9">
    <location>
        <begin position="169"/>
        <end position="303"/>
    </location>
</feature>
<dbReference type="GO" id="GO:0005886">
    <property type="term" value="C:plasma membrane"/>
    <property type="evidence" value="ECO:0007669"/>
    <property type="project" value="UniProtKB-SubCell"/>
</dbReference>
<keyword evidence="6 8" id="KW-1133">Transmembrane helix</keyword>
<dbReference type="PANTHER" id="PTHR33908:SF11">
    <property type="entry name" value="MEMBRANE PROTEIN"/>
    <property type="match status" value="1"/>
</dbReference>
<feature type="transmembrane region" description="Helical" evidence="8">
    <location>
        <begin position="295"/>
        <end position="312"/>
    </location>
</feature>
<name>B0C0U2_ACAM1</name>
<dbReference type="GO" id="GO:0009103">
    <property type="term" value="P:lipopolysaccharide biosynthetic process"/>
    <property type="evidence" value="ECO:0007669"/>
    <property type="project" value="UniProtKB-ARBA"/>
</dbReference>
<keyword evidence="11" id="KW-1185">Reference proteome</keyword>
<dbReference type="RefSeq" id="WP_012161624.1">
    <property type="nucleotide sequence ID" value="NC_009925.1"/>
</dbReference>
<comment type="subcellular location">
    <subcellularLocation>
        <location evidence="1">Cell membrane</location>
        <topology evidence="1">Multi-pass membrane protein</topology>
    </subcellularLocation>
</comment>
<dbReference type="eggNOG" id="COG1807">
    <property type="taxonomic scope" value="Bacteria"/>
</dbReference>
<keyword evidence="3" id="KW-0328">Glycosyltransferase</keyword>
<dbReference type="InterPro" id="IPR038731">
    <property type="entry name" value="RgtA/B/C-like"/>
</dbReference>
<feature type="transmembrane region" description="Helical" evidence="8">
    <location>
        <begin position="402"/>
        <end position="419"/>
    </location>
</feature>
<proteinExistence type="predicted"/>
<dbReference type="PANTHER" id="PTHR33908">
    <property type="entry name" value="MANNOSYLTRANSFERASE YKCB-RELATED"/>
    <property type="match status" value="1"/>
</dbReference>